<dbReference type="EMBL" id="ML978966">
    <property type="protein sequence ID" value="KAF1929262.1"/>
    <property type="molecule type" value="Genomic_DNA"/>
</dbReference>
<feature type="region of interest" description="Disordered" evidence="1">
    <location>
        <begin position="1"/>
        <end position="33"/>
    </location>
</feature>
<dbReference type="RefSeq" id="XP_033449510.1">
    <property type="nucleotide sequence ID" value="XM_033597974.1"/>
</dbReference>
<organism evidence="2 3">
    <name type="scientific">Didymella exigua CBS 183.55</name>
    <dbReference type="NCBI Taxonomy" id="1150837"/>
    <lineage>
        <taxon>Eukaryota</taxon>
        <taxon>Fungi</taxon>
        <taxon>Dikarya</taxon>
        <taxon>Ascomycota</taxon>
        <taxon>Pezizomycotina</taxon>
        <taxon>Dothideomycetes</taxon>
        <taxon>Pleosporomycetidae</taxon>
        <taxon>Pleosporales</taxon>
        <taxon>Pleosporineae</taxon>
        <taxon>Didymellaceae</taxon>
        <taxon>Didymella</taxon>
    </lineage>
</organism>
<reference evidence="2" key="1">
    <citation type="journal article" date="2020" name="Stud. Mycol.">
        <title>101 Dothideomycetes genomes: a test case for predicting lifestyles and emergence of pathogens.</title>
        <authorList>
            <person name="Haridas S."/>
            <person name="Albert R."/>
            <person name="Binder M."/>
            <person name="Bloem J."/>
            <person name="Labutti K."/>
            <person name="Salamov A."/>
            <person name="Andreopoulos B."/>
            <person name="Baker S."/>
            <person name="Barry K."/>
            <person name="Bills G."/>
            <person name="Bluhm B."/>
            <person name="Cannon C."/>
            <person name="Castanera R."/>
            <person name="Culley D."/>
            <person name="Daum C."/>
            <person name="Ezra D."/>
            <person name="Gonzalez J."/>
            <person name="Henrissat B."/>
            <person name="Kuo A."/>
            <person name="Liang C."/>
            <person name="Lipzen A."/>
            <person name="Lutzoni F."/>
            <person name="Magnuson J."/>
            <person name="Mondo S."/>
            <person name="Nolan M."/>
            <person name="Ohm R."/>
            <person name="Pangilinan J."/>
            <person name="Park H.-J."/>
            <person name="Ramirez L."/>
            <person name="Alfaro M."/>
            <person name="Sun H."/>
            <person name="Tritt A."/>
            <person name="Yoshinaga Y."/>
            <person name="Zwiers L.-H."/>
            <person name="Turgeon B."/>
            <person name="Goodwin S."/>
            <person name="Spatafora J."/>
            <person name="Crous P."/>
            <person name="Grigoriev I."/>
        </authorList>
    </citation>
    <scope>NUCLEOTIDE SEQUENCE</scope>
    <source>
        <strain evidence="2">CBS 183.55</strain>
    </source>
</reference>
<evidence type="ECO:0000256" key="1">
    <source>
        <dbReference type="SAM" id="MobiDB-lite"/>
    </source>
</evidence>
<keyword evidence="3" id="KW-1185">Reference proteome</keyword>
<feature type="compositionally biased region" description="Low complexity" evidence="1">
    <location>
        <begin position="97"/>
        <end position="116"/>
    </location>
</feature>
<dbReference type="AlphaFoldDB" id="A0A6A5RNB1"/>
<gene>
    <name evidence="2" type="ORF">M421DRAFT_91754</name>
</gene>
<protein>
    <submittedName>
        <fullName evidence="2">Uncharacterized protein</fullName>
    </submittedName>
</protein>
<dbReference type="GeneID" id="54355641"/>
<name>A0A6A5RNB1_9PLEO</name>
<accession>A0A6A5RNB1</accession>
<feature type="region of interest" description="Disordered" evidence="1">
    <location>
        <begin position="96"/>
        <end position="116"/>
    </location>
</feature>
<sequence length="275" mass="29974">MPAGRLEEEFSSPHAAWGASTRPLHRVVPHPSQQSRLSKPVLPVCRITRRGCEVSRKGGVKASQMRECCVLHSAAFQRAFSYMAFFKSSHLSPYNPETTASSTTSTSSSHSQQSATESLPTHHLILHHCPVFVLQVPYLLPQASQHPLDLSTSQPPNQSICAQFSTSSTTSAGAGFRSLTDRTDKYFESADKLKRNASALLAPIHSEITTSLPGVRAHAKSACGSRSCIKRPKYQEEARTSVSDSMVLYKTLPGPHPPPASTNATTSLYHLLRLI</sequence>
<dbReference type="Proteomes" id="UP000800082">
    <property type="component" value="Unassembled WGS sequence"/>
</dbReference>
<evidence type="ECO:0000313" key="2">
    <source>
        <dbReference type="EMBL" id="KAF1929262.1"/>
    </source>
</evidence>
<proteinExistence type="predicted"/>
<evidence type="ECO:0000313" key="3">
    <source>
        <dbReference type="Proteomes" id="UP000800082"/>
    </source>
</evidence>